<accession>A0A6A5XPS2</accession>
<evidence type="ECO:0000313" key="3">
    <source>
        <dbReference type="EMBL" id="KAF2014837.1"/>
    </source>
</evidence>
<reference evidence="3" key="1">
    <citation type="journal article" date="2020" name="Stud. Mycol.">
        <title>101 Dothideomycetes genomes: a test case for predicting lifestyles and emergence of pathogens.</title>
        <authorList>
            <person name="Haridas S."/>
            <person name="Albert R."/>
            <person name="Binder M."/>
            <person name="Bloem J."/>
            <person name="Labutti K."/>
            <person name="Salamov A."/>
            <person name="Andreopoulos B."/>
            <person name="Baker S."/>
            <person name="Barry K."/>
            <person name="Bills G."/>
            <person name="Bluhm B."/>
            <person name="Cannon C."/>
            <person name="Castanera R."/>
            <person name="Culley D."/>
            <person name="Daum C."/>
            <person name="Ezra D."/>
            <person name="Gonzalez J."/>
            <person name="Henrissat B."/>
            <person name="Kuo A."/>
            <person name="Liang C."/>
            <person name="Lipzen A."/>
            <person name="Lutzoni F."/>
            <person name="Magnuson J."/>
            <person name="Mondo S."/>
            <person name="Nolan M."/>
            <person name="Ohm R."/>
            <person name="Pangilinan J."/>
            <person name="Park H.-J."/>
            <person name="Ramirez L."/>
            <person name="Alfaro M."/>
            <person name="Sun H."/>
            <person name="Tritt A."/>
            <person name="Yoshinaga Y."/>
            <person name="Zwiers L.-H."/>
            <person name="Turgeon B."/>
            <person name="Goodwin S."/>
            <person name="Spatafora J."/>
            <person name="Crous P."/>
            <person name="Grigoriev I."/>
        </authorList>
    </citation>
    <scope>NUCLEOTIDE SEQUENCE</scope>
    <source>
        <strain evidence="3">CBS 175.79</strain>
    </source>
</reference>
<dbReference type="AlphaFoldDB" id="A0A6A5XPS2"/>
<feature type="region of interest" description="Disordered" evidence="1">
    <location>
        <begin position="84"/>
        <end position="104"/>
    </location>
</feature>
<keyword evidence="2" id="KW-0732">Signal</keyword>
<sequence>MPSISTLVALAALTTTAVGQSTATATLLLPDWCVTQSQPAVTILGANSLTTYSYSCSTDTAAMSSASAKASKLGESARQKASEVQASLGVTEAKNPRPTDDSRDNIARYARGLVHERDSSYECYGFDAFDACIPWEITQGESFWAVHYTATDVGGVDQECTFGEGGVQNGPATCTASGRLDPNIWGDGDGSHTETFAKTEVDDFYIRNTVVATFGSQAAGTSGGVSGSITPAITGTATATGTAAAVNVESPGLAAPRSVPTGAMLMVAGAGGILAAAIAL</sequence>
<dbReference type="EMBL" id="ML978070">
    <property type="protein sequence ID" value="KAF2014837.1"/>
    <property type="molecule type" value="Genomic_DNA"/>
</dbReference>
<dbReference type="Proteomes" id="UP000799778">
    <property type="component" value="Unassembled WGS sequence"/>
</dbReference>
<feature type="compositionally biased region" description="Basic and acidic residues" evidence="1">
    <location>
        <begin position="94"/>
        <end position="104"/>
    </location>
</feature>
<name>A0A6A5XPS2_9PLEO</name>
<feature type="chain" id="PRO_5025423512" evidence="2">
    <location>
        <begin position="20"/>
        <end position="280"/>
    </location>
</feature>
<evidence type="ECO:0000256" key="2">
    <source>
        <dbReference type="SAM" id="SignalP"/>
    </source>
</evidence>
<evidence type="ECO:0000256" key="1">
    <source>
        <dbReference type="SAM" id="MobiDB-lite"/>
    </source>
</evidence>
<organism evidence="3 4">
    <name type="scientific">Aaosphaeria arxii CBS 175.79</name>
    <dbReference type="NCBI Taxonomy" id="1450172"/>
    <lineage>
        <taxon>Eukaryota</taxon>
        <taxon>Fungi</taxon>
        <taxon>Dikarya</taxon>
        <taxon>Ascomycota</taxon>
        <taxon>Pezizomycotina</taxon>
        <taxon>Dothideomycetes</taxon>
        <taxon>Pleosporomycetidae</taxon>
        <taxon>Pleosporales</taxon>
        <taxon>Pleosporales incertae sedis</taxon>
        <taxon>Aaosphaeria</taxon>
    </lineage>
</organism>
<gene>
    <name evidence="3" type="ORF">BU24DRAFT_463581</name>
</gene>
<evidence type="ECO:0000313" key="4">
    <source>
        <dbReference type="Proteomes" id="UP000799778"/>
    </source>
</evidence>
<protein>
    <submittedName>
        <fullName evidence="3">Uncharacterized protein</fullName>
    </submittedName>
</protein>
<dbReference type="OrthoDB" id="3796827at2759"/>
<dbReference type="GeneID" id="54289535"/>
<keyword evidence="4" id="KW-1185">Reference proteome</keyword>
<proteinExistence type="predicted"/>
<dbReference type="RefSeq" id="XP_033383176.1">
    <property type="nucleotide sequence ID" value="XM_033532138.1"/>
</dbReference>
<feature type="signal peptide" evidence="2">
    <location>
        <begin position="1"/>
        <end position="19"/>
    </location>
</feature>